<proteinExistence type="predicted"/>
<dbReference type="STRING" id="1064535.MELS_1300"/>
<evidence type="ECO:0000313" key="1">
    <source>
        <dbReference type="EMBL" id="CCC73521.1"/>
    </source>
</evidence>
<reference evidence="1 2" key="1">
    <citation type="journal article" date="2011" name="J. Bacteriol.">
        <title>Genome Sequence of the Ruminal Bacterium Megasphaera elsdenii.</title>
        <authorList>
            <person name="Marx H."/>
            <person name="Graf A.B."/>
            <person name="Tatto N."/>
            <person name="Thallinger G.G."/>
            <person name="Mattanovich D."/>
            <person name="Sauer M."/>
        </authorList>
    </citation>
    <scope>NUCLEOTIDE SEQUENCE [LARGE SCALE GENOMIC DNA]</scope>
    <source>
        <strain evidence="1 2">DSM 20460</strain>
    </source>
</reference>
<dbReference type="KEGG" id="med:MELS_1300"/>
<gene>
    <name evidence="1" type="ORF">MELS_1300</name>
</gene>
<organism evidence="1 2">
    <name type="scientific">Megasphaera elsdenii DSM 20460</name>
    <dbReference type="NCBI Taxonomy" id="1064535"/>
    <lineage>
        <taxon>Bacteria</taxon>
        <taxon>Bacillati</taxon>
        <taxon>Bacillota</taxon>
        <taxon>Negativicutes</taxon>
        <taxon>Veillonellales</taxon>
        <taxon>Veillonellaceae</taxon>
        <taxon>Megasphaera</taxon>
    </lineage>
</organism>
<keyword evidence="2" id="KW-1185">Reference proteome</keyword>
<dbReference type="EMBL" id="HE576794">
    <property type="protein sequence ID" value="CCC73521.1"/>
    <property type="molecule type" value="Genomic_DNA"/>
</dbReference>
<accession>G0VPZ3</accession>
<name>G0VPZ3_MEGEL</name>
<protein>
    <submittedName>
        <fullName evidence="1">Uncharacterized protein</fullName>
    </submittedName>
</protein>
<evidence type="ECO:0000313" key="2">
    <source>
        <dbReference type="Proteomes" id="UP000010111"/>
    </source>
</evidence>
<dbReference type="HOGENOM" id="CLU_3397359_0_0_9"/>
<dbReference type="Proteomes" id="UP000010111">
    <property type="component" value="Chromosome"/>
</dbReference>
<sequence>MIDIKSILSLLEDDGTPEKWAAVTPVAGDQT</sequence>
<dbReference type="AlphaFoldDB" id="G0VPZ3"/>